<dbReference type="InterPro" id="IPR022770">
    <property type="entry name" value="IucA/IucC-like_C"/>
</dbReference>
<evidence type="ECO:0000256" key="1">
    <source>
        <dbReference type="ARBA" id="ARBA00004924"/>
    </source>
</evidence>
<dbReference type="PANTHER" id="PTHR34384">
    <property type="entry name" value="L-2,3-DIAMINOPROPANOATE--CITRATE LIGASE"/>
    <property type="match status" value="1"/>
</dbReference>
<gene>
    <name evidence="5" type="ORF">SAMN05660991_04462</name>
</gene>
<dbReference type="Pfam" id="PF06276">
    <property type="entry name" value="FhuF"/>
    <property type="match status" value="1"/>
</dbReference>
<dbReference type="GO" id="GO:0019290">
    <property type="term" value="P:siderophore biosynthetic process"/>
    <property type="evidence" value="ECO:0007669"/>
    <property type="project" value="InterPro"/>
</dbReference>
<accession>A0A1H8WJL7</accession>
<feature type="domain" description="Aerobactin siderophore biosynthesis IucA/IucC N-terminal" evidence="3">
    <location>
        <begin position="156"/>
        <end position="405"/>
    </location>
</feature>
<dbReference type="InterPro" id="IPR037455">
    <property type="entry name" value="LucA/IucC-like"/>
</dbReference>
<name>A0A1H8WJL7_9ACTN</name>
<evidence type="ECO:0000313" key="6">
    <source>
        <dbReference type="Proteomes" id="UP000198960"/>
    </source>
</evidence>
<keyword evidence="6" id="KW-1185">Reference proteome</keyword>
<dbReference type="PANTHER" id="PTHR34384:SF6">
    <property type="entry name" value="STAPHYLOFERRIN B SYNTHASE"/>
    <property type="match status" value="1"/>
</dbReference>
<dbReference type="AlphaFoldDB" id="A0A1H8WJL7"/>
<organism evidence="5 6">
    <name type="scientific">Trujillonella endophytica</name>
    <dbReference type="NCBI Taxonomy" id="673521"/>
    <lineage>
        <taxon>Bacteria</taxon>
        <taxon>Bacillati</taxon>
        <taxon>Actinomycetota</taxon>
        <taxon>Actinomycetes</taxon>
        <taxon>Geodermatophilales</taxon>
        <taxon>Geodermatophilaceae</taxon>
        <taxon>Trujillonella</taxon>
    </lineage>
</organism>
<dbReference type="GO" id="GO:0016881">
    <property type="term" value="F:acid-amino acid ligase activity"/>
    <property type="evidence" value="ECO:0007669"/>
    <property type="project" value="UniProtKB-ARBA"/>
</dbReference>
<protein>
    <submittedName>
        <fullName evidence="5">Siderophore synthetase component</fullName>
    </submittedName>
</protein>
<dbReference type="Gene3D" id="3.30.310.280">
    <property type="match status" value="1"/>
</dbReference>
<evidence type="ECO:0000259" key="4">
    <source>
        <dbReference type="Pfam" id="PF06276"/>
    </source>
</evidence>
<sequence length="606" mass="66023">MTAGVAERDDLTADLGAAHLEPAAMAQAHRHVVTKAISEFGHERLVSPEPTDGPADALGRTRWSLTTAPGVRYRFAARVLPLEHWDVVPASVSRSIDGADAPLDALALVDELQADLGIPDPLLGTYLEEVSATLAGAAWKLHHRRADARELARADLQTVERSMTEGHPAFVANNGRIGFGLADSAAYAPEAGSPVRLVWVAARRESTHLACGAGVDEERLYAGQLGAEQLARFAGRLRALGLDPADYLYVPVHPWQWDHRLAVTFAADLGRRDLVPVGLGEDRYQAQQSIRTFFDLDRPDRHYVKVALAIQNMGFLRGLSPAYMRPTPAINDWVAGVVDGDPELAGFGILRELASIGYTGDAYHRMAARGVRGPHQKMVAALWRESPVPRLAPGERAMTMAALLHRDAEGRSLAGGLIADSGLDPAEWLRRYLDAYLRPVLHCLLAHDLAFMPHGENVILVLRGSTPSGAFMKDIGEEVAVFGDRPLPADVERVRVDLPDDVRLLSVFTDVFDGFLRYLAGILDADGLLPAGEFWRGVAGCLLDHRAAHPDLHRRFDLFAPEFAHSCLNRLQLRNTLQMVDLADQASSLQYAGTLANPVAPYGPPR</sequence>
<dbReference type="InterPro" id="IPR007310">
    <property type="entry name" value="Aerobactin_biosyn_IucA/IucC_N"/>
</dbReference>
<feature type="domain" description="Aerobactin siderophore biosynthesis IucA/IucC-like C-terminal" evidence="4">
    <location>
        <begin position="427"/>
        <end position="576"/>
    </location>
</feature>
<dbReference type="EMBL" id="FOEE01000021">
    <property type="protein sequence ID" value="SEP27789.1"/>
    <property type="molecule type" value="Genomic_DNA"/>
</dbReference>
<dbReference type="RefSeq" id="WP_244524854.1">
    <property type="nucleotide sequence ID" value="NZ_FOEE01000021.1"/>
</dbReference>
<reference evidence="6" key="1">
    <citation type="submission" date="2016-10" db="EMBL/GenBank/DDBJ databases">
        <authorList>
            <person name="Varghese N."/>
            <person name="Submissions S."/>
        </authorList>
    </citation>
    <scope>NUCLEOTIDE SEQUENCE [LARGE SCALE GENOMIC DNA]</scope>
    <source>
        <strain evidence="6">DSM 45413</strain>
    </source>
</reference>
<dbReference type="Pfam" id="PF04183">
    <property type="entry name" value="IucA_IucC"/>
    <property type="match status" value="1"/>
</dbReference>
<evidence type="ECO:0000256" key="2">
    <source>
        <dbReference type="ARBA" id="ARBA00007832"/>
    </source>
</evidence>
<comment type="similarity">
    <text evidence="2">Belongs to the IucA/IucC family.</text>
</comment>
<evidence type="ECO:0000313" key="5">
    <source>
        <dbReference type="EMBL" id="SEP27789.1"/>
    </source>
</evidence>
<dbReference type="Gene3D" id="6.10.250.3370">
    <property type="match status" value="1"/>
</dbReference>
<evidence type="ECO:0000259" key="3">
    <source>
        <dbReference type="Pfam" id="PF04183"/>
    </source>
</evidence>
<dbReference type="Proteomes" id="UP000198960">
    <property type="component" value="Unassembled WGS sequence"/>
</dbReference>
<dbReference type="STRING" id="673521.SAMN05660991_04462"/>
<dbReference type="Gene3D" id="1.10.510.40">
    <property type="match status" value="1"/>
</dbReference>
<comment type="pathway">
    <text evidence="1">Siderophore biosynthesis.</text>
</comment>
<proteinExistence type="inferred from homology"/>